<comment type="caution">
    <text evidence="1">The sequence shown here is derived from an EMBL/GenBank/DDBJ whole genome shotgun (WGS) entry which is preliminary data.</text>
</comment>
<protein>
    <submittedName>
        <fullName evidence="1">Uncharacterized protein</fullName>
    </submittedName>
</protein>
<reference evidence="1 2" key="1">
    <citation type="journal article" date="2021" name="Elife">
        <title>Chloroplast acquisition without the gene transfer in kleptoplastic sea slugs, Plakobranchus ocellatus.</title>
        <authorList>
            <person name="Maeda T."/>
            <person name="Takahashi S."/>
            <person name="Yoshida T."/>
            <person name="Shimamura S."/>
            <person name="Takaki Y."/>
            <person name="Nagai Y."/>
            <person name="Toyoda A."/>
            <person name="Suzuki Y."/>
            <person name="Arimoto A."/>
            <person name="Ishii H."/>
            <person name="Satoh N."/>
            <person name="Nishiyama T."/>
            <person name="Hasebe M."/>
            <person name="Maruyama T."/>
            <person name="Minagawa J."/>
            <person name="Obokata J."/>
            <person name="Shigenobu S."/>
        </authorList>
    </citation>
    <scope>NUCLEOTIDE SEQUENCE [LARGE SCALE GENOMIC DNA]</scope>
</reference>
<keyword evidence="2" id="KW-1185">Reference proteome</keyword>
<dbReference type="AlphaFoldDB" id="A0AAV4CDZ4"/>
<dbReference type="EMBL" id="BLXT01006100">
    <property type="protein sequence ID" value="GFO28964.1"/>
    <property type="molecule type" value="Genomic_DNA"/>
</dbReference>
<evidence type="ECO:0000313" key="2">
    <source>
        <dbReference type="Proteomes" id="UP000735302"/>
    </source>
</evidence>
<proteinExistence type="predicted"/>
<gene>
    <name evidence="1" type="ORF">PoB_005546900</name>
</gene>
<name>A0AAV4CDZ4_9GAST</name>
<organism evidence="1 2">
    <name type="scientific">Plakobranchus ocellatus</name>
    <dbReference type="NCBI Taxonomy" id="259542"/>
    <lineage>
        <taxon>Eukaryota</taxon>
        <taxon>Metazoa</taxon>
        <taxon>Spiralia</taxon>
        <taxon>Lophotrochozoa</taxon>
        <taxon>Mollusca</taxon>
        <taxon>Gastropoda</taxon>
        <taxon>Heterobranchia</taxon>
        <taxon>Euthyneura</taxon>
        <taxon>Panpulmonata</taxon>
        <taxon>Sacoglossa</taxon>
        <taxon>Placobranchoidea</taxon>
        <taxon>Plakobranchidae</taxon>
        <taxon>Plakobranchus</taxon>
    </lineage>
</organism>
<accession>A0AAV4CDZ4</accession>
<evidence type="ECO:0000313" key="1">
    <source>
        <dbReference type="EMBL" id="GFO28964.1"/>
    </source>
</evidence>
<dbReference type="Proteomes" id="UP000735302">
    <property type="component" value="Unassembled WGS sequence"/>
</dbReference>
<sequence length="85" mass="9234">MNEASASQWDEAVAKAGDVVPFSDKVIASKLVARLLNVGAILLDRTMDQGSDSGARTRHRIVPADFRAHSLFTKPSTLHCDQWGV</sequence>